<comment type="caution">
    <text evidence="1">The sequence shown here is derived from an EMBL/GenBank/DDBJ whole genome shotgun (WGS) entry which is preliminary data.</text>
</comment>
<proteinExistence type="predicted"/>
<protein>
    <submittedName>
        <fullName evidence="1">Thioredoxin trx1</fullName>
    </submittedName>
</protein>
<evidence type="ECO:0000313" key="1">
    <source>
        <dbReference type="EMBL" id="KAJ9654379.1"/>
    </source>
</evidence>
<gene>
    <name evidence="1" type="primary">TRX1</name>
    <name evidence="1" type="ORF">H2198_006541</name>
</gene>
<dbReference type="EMBL" id="JAPDRQ010000122">
    <property type="protein sequence ID" value="KAJ9654379.1"/>
    <property type="molecule type" value="Genomic_DNA"/>
</dbReference>
<accession>A0ACC3A2I9</accession>
<keyword evidence="2" id="KW-1185">Reference proteome</keyword>
<organism evidence="1 2">
    <name type="scientific">Neophaeococcomyces mojaviensis</name>
    <dbReference type="NCBI Taxonomy" id="3383035"/>
    <lineage>
        <taxon>Eukaryota</taxon>
        <taxon>Fungi</taxon>
        <taxon>Dikarya</taxon>
        <taxon>Ascomycota</taxon>
        <taxon>Pezizomycotina</taxon>
        <taxon>Eurotiomycetes</taxon>
        <taxon>Chaetothyriomycetidae</taxon>
        <taxon>Chaetothyriales</taxon>
        <taxon>Chaetothyriales incertae sedis</taxon>
        <taxon>Neophaeococcomyces</taxon>
    </lineage>
</organism>
<dbReference type="Proteomes" id="UP001172386">
    <property type="component" value="Unassembled WGS sequence"/>
</dbReference>
<name>A0ACC3A2I9_9EURO</name>
<reference evidence="1" key="1">
    <citation type="submission" date="2022-10" db="EMBL/GenBank/DDBJ databases">
        <title>Culturing micro-colonial fungi from biological soil crusts in the Mojave desert and describing Neophaeococcomyces mojavensis, and introducing the new genera and species Taxawa tesnikishii.</title>
        <authorList>
            <person name="Kurbessoian T."/>
            <person name="Stajich J.E."/>
        </authorList>
    </citation>
    <scope>NUCLEOTIDE SEQUENCE</scope>
    <source>
        <strain evidence="1">JES_112</strain>
    </source>
</reference>
<evidence type="ECO:0000313" key="2">
    <source>
        <dbReference type="Proteomes" id="UP001172386"/>
    </source>
</evidence>
<sequence length="149" mass="16480">MTVHNLAEYVKYHQEKLRQQDAASQSSQYTTSAPKKSRGVNQLHSKHSFNTSVVEASKSGKIVVIDYFATWCGPCKVIAPKIVEMSQEAKYSDKVDFVKIDVDQVSDVAAEQGIRAMPTFAIFKDGEKVDEVVGANERAIRSALDKLVA</sequence>